<accession>A0ACB7UCQ6</accession>
<proteinExistence type="predicted"/>
<evidence type="ECO:0000313" key="2">
    <source>
        <dbReference type="Proteomes" id="UP000827976"/>
    </source>
</evidence>
<protein>
    <submittedName>
        <fullName evidence="1">Uncharacterized protein</fullName>
    </submittedName>
</protein>
<keyword evidence="2" id="KW-1185">Reference proteome</keyword>
<sequence length="42" mass="4511">MVMLSFGTQKSHSWFSIGQNSMISTLFFNQTQGASLALSGLG</sequence>
<dbReference type="Proteomes" id="UP000827976">
    <property type="component" value="Chromosome 17"/>
</dbReference>
<dbReference type="EMBL" id="CM037027">
    <property type="protein sequence ID" value="KAH7658005.1"/>
    <property type="molecule type" value="Genomic_DNA"/>
</dbReference>
<evidence type="ECO:0000313" key="1">
    <source>
        <dbReference type="EMBL" id="KAH7658005.1"/>
    </source>
</evidence>
<comment type="caution">
    <text evidence="1">The sequence shown here is derived from an EMBL/GenBank/DDBJ whole genome shotgun (WGS) entry which is preliminary data.</text>
</comment>
<gene>
    <name evidence="1" type="ORF">IHE45_17G057600</name>
</gene>
<reference evidence="2" key="1">
    <citation type="journal article" date="2022" name="Nat. Commun.">
        <title>Chromosome evolution and the genetic basis of agronomically important traits in greater yam.</title>
        <authorList>
            <person name="Bredeson J.V."/>
            <person name="Lyons J.B."/>
            <person name="Oniyinde I.O."/>
            <person name="Okereke N.R."/>
            <person name="Kolade O."/>
            <person name="Nnabue I."/>
            <person name="Nwadili C.O."/>
            <person name="Hribova E."/>
            <person name="Parker M."/>
            <person name="Nwogha J."/>
            <person name="Shu S."/>
            <person name="Carlson J."/>
            <person name="Kariba R."/>
            <person name="Muthemba S."/>
            <person name="Knop K."/>
            <person name="Barton G.J."/>
            <person name="Sherwood A.V."/>
            <person name="Lopez-Montes A."/>
            <person name="Asiedu R."/>
            <person name="Jamnadass R."/>
            <person name="Muchugi A."/>
            <person name="Goodstein D."/>
            <person name="Egesi C.N."/>
            <person name="Featherston J."/>
            <person name="Asfaw A."/>
            <person name="Simpson G.G."/>
            <person name="Dolezel J."/>
            <person name="Hendre P.S."/>
            <person name="Van Deynze A."/>
            <person name="Kumar P.L."/>
            <person name="Obidiegwu J.E."/>
            <person name="Bhattacharjee R."/>
            <person name="Rokhsar D.S."/>
        </authorList>
    </citation>
    <scope>NUCLEOTIDE SEQUENCE [LARGE SCALE GENOMIC DNA]</scope>
    <source>
        <strain evidence="2">cv. TDa95/00328</strain>
    </source>
</reference>
<organism evidence="1 2">
    <name type="scientific">Dioscorea alata</name>
    <name type="common">Purple yam</name>
    <dbReference type="NCBI Taxonomy" id="55571"/>
    <lineage>
        <taxon>Eukaryota</taxon>
        <taxon>Viridiplantae</taxon>
        <taxon>Streptophyta</taxon>
        <taxon>Embryophyta</taxon>
        <taxon>Tracheophyta</taxon>
        <taxon>Spermatophyta</taxon>
        <taxon>Magnoliopsida</taxon>
        <taxon>Liliopsida</taxon>
        <taxon>Dioscoreales</taxon>
        <taxon>Dioscoreaceae</taxon>
        <taxon>Dioscorea</taxon>
    </lineage>
</organism>
<name>A0ACB7UCQ6_DIOAL</name>